<keyword evidence="2" id="KW-1185">Reference proteome</keyword>
<accession>A0A8B6HQ84</accession>
<dbReference type="OrthoDB" id="7387685at2759"/>
<proteinExistence type="predicted"/>
<evidence type="ECO:0000313" key="1">
    <source>
        <dbReference type="EMBL" id="VDI82571.1"/>
    </source>
</evidence>
<reference evidence="1" key="1">
    <citation type="submission" date="2018-11" db="EMBL/GenBank/DDBJ databases">
        <authorList>
            <person name="Alioto T."/>
            <person name="Alioto T."/>
        </authorList>
    </citation>
    <scope>NUCLEOTIDE SEQUENCE</scope>
</reference>
<organism evidence="1 2">
    <name type="scientific">Mytilus galloprovincialis</name>
    <name type="common">Mediterranean mussel</name>
    <dbReference type="NCBI Taxonomy" id="29158"/>
    <lineage>
        <taxon>Eukaryota</taxon>
        <taxon>Metazoa</taxon>
        <taxon>Spiralia</taxon>
        <taxon>Lophotrochozoa</taxon>
        <taxon>Mollusca</taxon>
        <taxon>Bivalvia</taxon>
        <taxon>Autobranchia</taxon>
        <taxon>Pteriomorphia</taxon>
        <taxon>Mytilida</taxon>
        <taxon>Mytiloidea</taxon>
        <taxon>Mytilidae</taxon>
        <taxon>Mytilinae</taxon>
        <taxon>Mytilus</taxon>
    </lineage>
</organism>
<dbReference type="AlphaFoldDB" id="A0A8B6HQ84"/>
<dbReference type="EMBL" id="UYJE01010372">
    <property type="protein sequence ID" value="VDI82571.1"/>
    <property type="molecule type" value="Genomic_DNA"/>
</dbReference>
<comment type="caution">
    <text evidence="1">The sequence shown here is derived from an EMBL/GenBank/DDBJ whole genome shotgun (WGS) entry which is preliminary data.</text>
</comment>
<dbReference type="Proteomes" id="UP000596742">
    <property type="component" value="Unassembled WGS sequence"/>
</dbReference>
<dbReference type="PANTHER" id="PTHR47018">
    <property type="entry name" value="CXC DOMAIN-CONTAINING PROTEIN-RELATED"/>
    <property type="match status" value="1"/>
</dbReference>
<name>A0A8B6HQ84_MYTGA</name>
<gene>
    <name evidence="1" type="ORF">MGAL_10B091141</name>
</gene>
<protein>
    <submittedName>
        <fullName evidence="1">Uncharacterized protein</fullName>
    </submittedName>
</protein>
<evidence type="ECO:0000313" key="2">
    <source>
        <dbReference type="Proteomes" id="UP000596742"/>
    </source>
</evidence>
<dbReference type="PANTHER" id="PTHR47018:SF1">
    <property type="entry name" value="TESMIN_TSO1-LIKE CXC DOMAIN-CONTAINING PROTEIN"/>
    <property type="match status" value="1"/>
</dbReference>
<sequence length="161" mass="18147">MAAFKAFGSWVEDSEWTSVLENAQVTSPGTADSSLKASPVTTTHRTHQVTAYTLYRLLSNAYCQYKDVLRSFLGSLTWITPTTHDGCQFVCVIRFSCQKRIQKPTEQSLAATLFVTKTEKKFSCLAFNQADDQIMRMLKQIVVLLTENPDGWLLGLKWLAL</sequence>